<evidence type="ECO:0000313" key="2">
    <source>
        <dbReference type="Proteomes" id="UP000228754"/>
    </source>
</evidence>
<comment type="caution">
    <text evidence="1">The sequence shown here is derived from an EMBL/GenBank/DDBJ whole genome shotgun (WGS) entry which is preliminary data.</text>
</comment>
<dbReference type="Proteomes" id="UP000228754">
    <property type="component" value="Unassembled WGS sequence"/>
</dbReference>
<protein>
    <submittedName>
        <fullName evidence="1">Uncharacterized protein</fullName>
    </submittedName>
</protein>
<evidence type="ECO:0000313" key="1">
    <source>
        <dbReference type="EMBL" id="PCK20317.1"/>
    </source>
</evidence>
<sequence length="99" mass="11750">MWIYKYNDQLIYIPGEEKLMNENEEIPEGFTEVPPPVESYIAKYDPKARKWEETATQDYINSLKTKPIPNDLEILKEQNAFLTKQMTQILRDIKELKSL</sequence>
<accession>A0A2A5ITL3</accession>
<gene>
    <name evidence="1" type="ORF">CEY02_14190</name>
</gene>
<reference evidence="1 2" key="1">
    <citation type="submission" date="2017-06" db="EMBL/GenBank/DDBJ databases">
        <title>Draft Genome Sequence of Bacillus sp Strain 36R Isolated from saline sediment at Atanasia, Sonora, Mexico.</title>
        <authorList>
            <person name="Sanchez Diaz R."/>
            <person name="Quiroz Macias M.E."/>
            <person name="Ibarra Gamez J.C."/>
            <person name="Enciso Ibarra J."/>
            <person name="Gomez Gil B."/>
            <person name="Galaviz Silva L."/>
        </authorList>
    </citation>
    <scope>NUCLEOTIDE SEQUENCE [LARGE SCALE GENOMIC DNA]</scope>
    <source>
        <strain evidence="1 2">36R_ATNSAL</strain>
    </source>
</reference>
<dbReference type="EMBL" id="NKHG01000100">
    <property type="protein sequence ID" value="PCK20317.1"/>
    <property type="molecule type" value="Genomic_DNA"/>
</dbReference>
<name>A0A2A5ITL3_BACPU</name>
<proteinExistence type="predicted"/>
<dbReference type="AlphaFoldDB" id="A0A2A5ITL3"/>
<organism evidence="1 2">
    <name type="scientific">Bacillus pumilus</name>
    <name type="common">Bacillus mesentericus</name>
    <dbReference type="NCBI Taxonomy" id="1408"/>
    <lineage>
        <taxon>Bacteria</taxon>
        <taxon>Bacillati</taxon>
        <taxon>Bacillota</taxon>
        <taxon>Bacilli</taxon>
        <taxon>Bacillales</taxon>
        <taxon>Bacillaceae</taxon>
        <taxon>Bacillus</taxon>
    </lineage>
</organism>